<dbReference type="NCBIfam" id="TIGR03666">
    <property type="entry name" value="Rv2061_F420"/>
    <property type="match status" value="1"/>
</dbReference>
<sequence>MTVLDELSRSRYVSLTTYRKNGTSVATPVWHAVDGGELFLSTNPDSWKVKRIRNNARVVVTVCSARGRIAEGAPSAEGTARLLDPAGTDDVRLLLARKYLAVRLTVWLLQVLRRRKRPAIGIAVSF</sequence>
<proteinExistence type="predicted"/>
<dbReference type="PANTHER" id="PTHR35176:SF11">
    <property type="entry name" value="PYRIDOXAMINE 5'-PHOSPHATE OXIDASE FAMILY PROTEIN"/>
    <property type="match status" value="1"/>
</dbReference>
<name>A0ABV9W1E4_9ACTN</name>
<evidence type="ECO:0000256" key="1">
    <source>
        <dbReference type="ARBA" id="ARBA00023002"/>
    </source>
</evidence>
<dbReference type="SUPFAM" id="SSF50475">
    <property type="entry name" value="FMN-binding split barrel"/>
    <property type="match status" value="1"/>
</dbReference>
<organism evidence="3 4">
    <name type="scientific">Dactylosporangium cerinum</name>
    <dbReference type="NCBI Taxonomy" id="1434730"/>
    <lineage>
        <taxon>Bacteria</taxon>
        <taxon>Bacillati</taxon>
        <taxon>Actinomycetota</taxon>
        <taxon>Actinomycetes</taxon>
        <taxon>Micromonosporales</taxon>
        <taxon>Micromonosporaceae</taxon>
        <taxon>Dactylosporangium</taxon>
    </lineage>
</organism>
<dbReference type="Proteomes" id="UP001595912">
    <property type="component" value="Unassembled WGS sequence"/>
</dbReference>
<dbReference type="InterPro" id="IPR052019">
    <property type="entry name" value="F420H2_bilvrd_red/Heme_oxyg"/>
</dbReference>
<dbReference type="EMBL" id="JBHSIU010000041">
    <property type="protein sequence ID" value="MFC5001874.1"/>
    <property type="molecule type" value="Genomic_DNA"/>
</dbReference>
<keyword evidence="4" id="KW-1185">Reference proteome</keyword>
<dbReference type="InterPro" id="IPR012349">
    <property type="entry name" value="Split_barrel_FMN-bd"/>
</dbReference>
<gene>
    <name evidence="3" type="ORF">ACFPIJ_29065</name>
</gene>
<dbReference type="InterPro" id="IPR011576">
    <property type="entry name" value="Pyridox_Oxase_N"/>
</dbReference>
<evidence type="ECO:0000313" key="3">
    <source>
        <dbReference type="EMBL" id="MFC5001874.1"/>
    </source>
</evidence>
<evidence type="ECO:0000259" key="2">
    <source>
        <dbReference type="Pfam" id="PF01243"/>
    </source>
</evidence>
<dbReference type="Gene3D" id="2.30.110.10">
    <property type="entry name" value="Electron Transport, Fmn-binding Protein, Chain A"/>
    <property type="match status" value="1"/>
</dbReference>
<dbReference type="Pfam" id="PF01243">
    <property type="entry name" value="PNPOx_N"/>
    <property type="match status" value="1"/>
</dbReference>
<reference evidence="4" key="1">
    <citation type="journal article" date="2019" name="Int. J. Syst. Evol. Microbiol.">
        <title>The Global Catalogue of Microorganisms (GCM) 10K type strain sequencing project: providing services to taxonomists for standard genome sequencing and annotation.</title>
        <authorList>
            <consortium name="The Broad Institute Genomics Platform"/>
            <consortium name="The Broad Institute Genome Sequencing Center for Infectious Disease"/>
            <person name="Wu L."/>
            <person name="Ma J."/>
        </authorList>
    </citation>
    <scope>NUCLEOTIDE SEQUENCE [LARGE SCALE GENOMIC DNA]</scope>
    <source>
        <strain evidence="4">CGMCC 4.7152</strain>
    </source>
</reference>
<keyword evidence="1 3" id="KW-0560">Oxidoreductase</keyword>
<dbReference type="RefSeq" id="WP_380119430.1">
    <property type="nucleotide sequence ID" value="NZ_JBHSIU010000041.1"/>
</dbReference>
<protein>
    <submittedName>
        <fullName evidence="3">PPOX class F420-dependent oxidoreductase</fullName>
        <ecNumber evidence="3">1.-.-.-</ecNumber>
    </submittedName>
</protein>
<feature type="domain" description="Pyridoxamine 5'-phosphate oxidase N-terminal" evidence="2">
    <location>
        <begin position="5"/>
        <end position="91"/>
    </location>
</feature>
<evidence type="ECO:0000313" key="4">
    <source>
        <dbReference type="Proteomes" id="UP001595912"/>
    </source>
</evidence>
<dbReference type="GO" id="GO:0016491">
    <property type="term" value="F:oxidoreductase activity"/>
    <property type="evidence" value="ECO:0007669"/>
    <property type="project" value="UniProtKB-KW"/>
</dbReference>
<dbReference type="EC" id="1.-.-.-" evidence="3"/>
<dbReference type="PANTHER" id="PTHR35176">
    <property type="entry name" value="HEME OXYGENASE HI_0854-RELATED"/>
    <property type="match status" value="1"/>
</dbReference>
<accession>A0ABV9W1E4</accession>
<comment type="caution">
    <text evidence="3">The sequence shown here is derived from an EMBL/GenBank/DDBJ whole genome shotgun (WGS) entry which is preliminary data.</text>
</comment>
<dbReference type="InterPro" id="IPR019965">
    <property type="entry name" value="PPOX_F420-dep_Rv2061_put"/>
</dbReference>